<organism evidence="4 5">
    <name type="scientific">Ephemerocybe angulata</name>
    <dbReference type="NCBI Taxonomy" id="980116"/>
    <lineage>
        <taxon>Eukaryota</taxon>
        <taxon>Fungi</taxon>
        <taxon>Dikarya</taxon>
        <taxon>Basidiomycota</taxon>
        <taxon>Agaricomycotina</taxon>
        <taxon>Agaricomycetes</taxon>
        <taxon>Agaricomycetidae</taxon>
        <taxon>Agaricales</taxon>
        <taxon>Agaricineae</taxon>
        <taxon>Psathyrellaceae</taxon>
        <taxon>Ephemerocybe</taxon>
    </lineage>
</organism>
<dbReference type="PANTHER" id="PTHR22746">
    <property type="entry name" value="RAB6A-GEF COMPLEX PARTNER PROTEIN 1"/>
    <property type="match status" value="1"/>
</dbReference>
<accession>A0A8H5BJ92</accession>
<dbReference type="AlphaFoldDB" id="A0A8H5BJ92"/>
<dbReference type="GO" id="GO:0034066">
    <property type="term" value="C:Ric1-Rgp1 guanyl-nucleotide exchange factor complex"/>
    <property type="evidence" value="ECO:0007669"/>
    <property type="project" value="InterPro"/>
</dbReference>
<evidence type="ECO:0000313" key="4">
    <source>
        <dbReference type="EMBL" id="KAF5323513.1"/>
    </source>
</evidence>
<dbReference type="SUPFAM" id="SSF51197">
    <property type="entry name" value="Clavaminate synthase-like"/>
    <property type="match status" value="1"/>
</dbReference>
<dbReference type="GO" id="GO:0006886">
    <property type="term" value="P:intracellular protein transport"/>
    <property type="evidence" value="ECO:0007669"/>
    <property type="project" value="InterPro"/>
</dbReference>
<proteinExistence type="predicted"/>
<dbReference type="EMBL" id="JAACJK010000166">
    <property type="protein sequence ID" value="KAF5323513.1"/>
    <property type="molecule type" value="Genomic_DNA"/>
</dbReference>
<sequence>MYFPISAAKQLATIPALPNIPPEKVTALVPSPRKSLFCLVTRNGIAVWGVRPTAALAFLSRTPTSILEHGENLDAWWSPDSDRIVIKTSESYLVLVSAEYTADELVCSAPNVSVDAQRNFLAGPGEGMPMQAVKLHFEGVVRVEGELLSISPRKSHLLFSTRNPSTIQRMPWPMDEDLPNTERPVALGYDTWLINEEDFPWLVEPDVSVVEIGHSRPIGSETWITSDGRAYLVQLHEESQKGESNGGEHGEPSTAESNGLVGWFGACIHGFETPKWVQKQRYHDPHDADAQKPKVWDEPRRAVAAAVNYRFSLFAIGSISGQIELTPFPSQENVVPNSHKIPIPNAHNRPLGEVRCLDWSSDGYVLAVAWTHGWGVFSVGGRCLASSFNVEYNVDQSKFQDSFMFGVQDLFWGPGSFDLFLLSHRLVNSDTQVFVVPFAKSATTGQLSPDNTRYAFLQMDDRVLVYRGADQPDMSVISPEADVWQHIQIPQRYLAINWPIKYSSLSSDGRLVAIAGRRGLLHYSSTSGRWKTFGDEGQEQSFTVRGGLLWFHHVLIAATESSKSYQIRLYSRDLELSGQNVLHREVLASPVVILSLVDNSLLVYTYDNTLHHYLIVPTSDSIRLHLCGSITFKGIIASPSAVRMLSWMIPTSQKNLGDPVDDLSVATVLMVVGGQLILLRPCKAADQEVRYDLQVFAERIEFCWIHLRGIGTLENSLWAYDAHGMKIWLNALSMDKNAQDADEMTVKESVNIPLDFYPLSVLMDKGIIIGAEHEIATRMNLPFVMFRHTTSSHLFLQHLLLYHLETKQVKTAVQFATHYRKLVYFSHALEILLHTVVEAEAGVLASQEVTVETVQTVLPTVVTFLDHFDASLDVVVGCARKTEVDRWRRLFDIVGKPKSLFEECLALRKLRTAGSYLLVLHTLEQLNPNSGEVVKLLRCAVEDKEWELCKELLRFLNSIDDSGNALRNAAGQLNLESLGSYYANPIVDEPTVPDDQRNAFPEYYGENIWPSRDEKGVEGFEEAFKDLGRFIFKAGSLAQSDGVLDLSDLISTSQTTKARLLHYFPLSEEEAAEAPKEDDPVDSWCGFHLDHSLLTGLCSAIFLQKTGAGEPVVVPPPSSKAGLYIRTRGGDLTKVSIPEDCLAFQTGEALEIATGRKLLATPHCVRVVPGPNAANVSRETFALFMQPNTDKQLSPTMTFGQFSKKVFDEHYQETEL</sequence>
<comment type="caution">
    <text evidence="4">The sequence shown here is derived from an EMBL/GenBank/DDBJ whole genome shotgun (WGS) entry which is preliminary data.</text>
</comment>
<dbReference type="SUPFAM" id="SSF82171">
    <property type="entry name" value="DPP6 N-terminal domain-like"/>
    <property type="match status" value="1"/>
</dbReference>
<dbReference type="GO" id="GO:0042147">
    <property type="term" value="P:retrograde transport, endosome to Golgi"/>
    <property type="evidence" value="ECO:0007669"/>
    <property type="project" value="TreeGrafter"/>
</dbReference>
<dbReference type="GO" id="GO:0000139">
    <property type="term" value="C:Golgi membrane"/>
    <property type="evidence" value="ECO:0007669"/>
    <property type="project" value="TreeGrafter"/>
</dbReference>
<keyword evidence="5" id="KW-1185">Reference proteome</keyword>
<dbReference type="PANTHER" id="PTHR22746:SF10">
    <property type="entry name" value="GUANINE NUCLEOTIDE EXCHANGE FACTOR SUBUNIT RIC1"/>
    <property type="match status" value="1"/>
</dbReference>
<reference evidence="4 5" key="1">
    <citation type="journal article" date="2020" name="ISME J.">
        <title>Uncovering the hidden diversity of litter-decomposition mechanisms in mushroom-forming fungi.</title>
        <authorList>
            <person name="Floudas D."/>
            <person name="Bentzer J."/>
            <person name="Ahren D."/>
            <person name="Johansson T."/>
            <person name="Persson P."/>
            <person name="Tunlid A."/>
        </authorList>
    </citation>
    <scope>NUCLEOTIDE SEQUENCE [LARGE SCALE GENOMIC DNA]</scope>
    <source>
        <strain evidence="4 5">CBS 175.51</strain>
    </source>
</reference>
<evidence type="ECO:0000259" key="3">
    <source>
        <dbReference type="Pfam" id="PF07064"/>
    </source>
</evidence>
<dbReference type="Proteomes" id="UP000541558">
    <property type="component" value="Unassembled WGS sequence"/>
</dbReference>
<feature type="domain" description="RIC1 C-terminal alpha solenoid region" evidence="3">
    <location>
        <begin position="797"/>
        <end position="972"/>
    </location>
</feature>
<name>A0A8H5BJ92_9AGAR</name>
<evidence type="ECO:0000313" key="5">
    <source>
        <dbReference type="Proteomes" id="UP000541558"/>
    </source>
</evidence>
<dbReference type="InterPro" id="IPR009771">
    <property type="entry name" value="RIC1_C"/>
</dbReference>
<evidence type="ECO:0000256" key="1">
    <source>
        <dbReference type="ARBA" id="ARBA00004370"/>
    </source>
</evidence>
<keyword evidence="2" id="KW-0472">Membrane</keyword>
<dbReference type="Pfam" id="PF07064">
    <property type="entry name" value="RIC1"/>
    <property type="match status" value="1"/>
</dbReference>
<dbReference type="InterPro" id="IPR027443">
    <property type="entry name" value="IPNS-like_sf"/>
</dbReference>
<dbReference type="Gene3D" id="2.60.120.330">
    <property type="entry name" value="B-lactam Antibiotic, Isopenicillin N Synthase, Chain"/>
    <property type="match status" value="1"/>
</dbReference>
<dbReference type="OrthoDB" id="67540at2759"/>
<dbReference type="GO" id="GO:0005829">
    <property type="term" value="C:cytosol"/>
    <property type="evidence" value="ECO:0007669"/>
    <property type="project" value="TreeGrafter"/>
</dbReference>
<comment type="subcellular location">
    <subcellularLocation>
        <location evidence="1">Membrane</location>
    </subcellularLocation>
</comment>
<protein>
    <recommendedName>
        <fullName evidence="3">RIC1 C-terminal alpha solenoid region domain-containing protein</fullName>
    </recommendedName>
</protein>
<gene>
    <name evidence="4" type="ORF">D9611_005815</name>
</gene>
<dbReference type="Pfam" id="PF25440">
    <property type="entry name" value="Beta-prop_RIC1_2nd"/>
    <property type="match status" value="1"/>
</dbReference>
<evidence type="ECO:0000256" key="2">
    <source>
        <dbReference type="ARBA" id="ARBA00023136"/>
    </source>
</evidence>
<dbReference type="InterPro" id="IPR040096">
    <property type="entry name" value="Ric1"/>
</dbReference>